<feature type="transmembrane region" description="Helical" evidence="1">
    <location>
        <begin position="149"/>
        <end position="174"/>
    </location>
</feature>
<keyword evidence="1" id="KW-0472">Membrane</keyword>
<dbReference type="Proteomes" id="UP000037977">
    <property type="component" value="Unassembled WGS sequence"/>
</dbReference>
<evidence type="ECO:0000313" key="3">
    <source>
        <dbReference type="Proteomes" id="UP000037977"/>
    </source>
</evidence>
<accession>A0A0M9DJS5</accession>
<reference evidence="2 3" key="1">
    <citation type="submission" date="2015-07" db="EMBL/GenBank/DDBJ databases">
        <title>Genome sequencing project for genomic taxonomy and phylogenomics of Bacillus-like bacteria.</title>
        <authorList>
            <person name="Liu B."/>
            <person name="Wang J."/>
            <person name="Zhu Y."/>
            <person name="Liu G."/>
            <person name="Chen Q."/>
            <person name="Chen Z."/>
            <person name="Che J."/>
            <person name="Ge C."/>
            <person name="Shi H."/>
            <person name="Pan Z."/>
            <person name="Liu X."/>
        </authorList>
    </citation>
    <scope>NUCLEOTIDE SEQUENCE [LARGE SCALE GENOMIC DNA]</scope>
    <source>
        <strain evidence="2 3">DSM 54</strain>
    </source>
</reference>
<feature type="transmembrane region" description="Helical" evidence="1">
    <location>
        <begin position="186"/>
        <end position="205"/>
    </location>
</feature>
<name>A0A0M9DJS5_9BACI</name>
<keyword evidence="1" id="KW-1133">Transmembrane helix</keyword>
<feature type="transmembrane region" description="Helical" evidence="1">
    <location>
        <begin position="232"/>
        <end position="254"/>
    </location>
</feature>
<gene>
    <name evidence="2" type="ORF">ADM90_05930</name>
</gene>
<proteinExistence type="predicted"/>
<dbReference type="PANTHER" id="PTHR37305">
    <property type="entry name" value="INTEGRAL MEMBRANE PROTEIN-RELATED"/>
    <property type="match status" value="1"/>
</dbReference>
<evidence type="ECO:0008006" key="4">
    <source>
        <dbReference type="Google" id="ProtNLM"/>
    </source>
</evidence>
<keyword evidence="3" id="KW-1185">Reference proteome</keyword>
<dbReference type="OrthoDB" id="66636at2"/>
<feature type="transmembrane region" description="Helical" evidence="1">
    <location>
        <begin position="113"/>
        <end position="143"/>
    </location>
</feature>
<organism evidence="2 3">
    <name type="scientific">Lysinibacillus macroides</name>
    <dbReference type="NCBI Taxonomy" id="33935"/>
    <lineage>
        <taxon>Bacteria</taxon>
        <taxon>Bacillati</taxon>
        <taxon>Bacillota</taxon>
        <taxon>Bacilli</taxon>
        <taxon>Bacillales</taxon>
        <taxon>Bacillaceae</taxon>
        <taxon>Lysinibacillus</taxon>
    </lineage>
</organism>
<comment type="caution">
    <text evidence="2">The sequence shown here is derived from an EMBL/GenBank/DDBJ whole genome shotgun (WGS) entry which is preliminary data.</text>
</comment>
<evidence type="ECO:0000313" key="2">
    <source>
        <dbReference type="EMBL" id="KOY82858.1"/>
    </source>
</evidence>
<dbReference type="STRING" id="33935.ADM90_05930"/>
<dbReference type="AlphaFoldDB" id="A0A0M9DJS5"/>
<dbReference type="Pfam" id="PF12679">
    <property type="entry name" value="ABC2_membrane_2"/>
    <property type="match status" value="1"/>
</dbReference>
<dbReference type="GO" id="GO:0140359">
    <property type="term" value="F:ABC-type transporter activity"/>
    <property type="evidence" value="ECO:0007669"/>
    <property type="project" value="InterPro"/>
</dbReference>
<dbReference type="GO" id="GO:0005886">
    <property type="term" value="C:plasma membrane"/>
    <property type="evidence" value="ECO:0007669"/>
    <property type="project" value="UniProtKB-SubCell"/>
</dbReference>
<dbReference type="EMBL" id="LGCI01000005">
    <property type="protein sequence ID" value="KOY82858.1"/>
    <property type="molecule type" value="Genomic_DNA"/>
</dbReference>
<protein>
    <recommendedName>
        <fullName evidence="4">ABC transporter permease</fullName>
    </recommendedName>
</protein>
<dbReference type="PATRIC" id="fig|33935.3.peg.611"/>
<dbReference type="RefSeq" id="WP_053994097.1">
    <property type="nucleotide sequence ID" value="NZ_CP065643.1"/>
</dbReference>
<keyword evidence="1" id="KW-0812">Transmembrane</keyword>
<feature type="transmembrane region" description="Helical" evidence="1">
    <location>
        <begin position="17"/>
        <end position="36"/>
    </location>
</feature>
<sequence length="261" mass="28814">MINGTIFKQTLHANVKLWLMFTIVLTILQVVMIAVFDASTLTDVSHLVEGTALAGMLGKTTLLGMLASTFYSIHGVIFPIIFIIMTANSLIASQVDRGSMVYLLSTPTKRSTIIVTQAFYLIVALVIMFFMETIAGLVTIQVFQSDTDIVVADFVMLNVGLLLLMFAISGISFFFSSYCNLTKNSLAFGAGIQIAFFLCQLLSSVDESLNVLNYLTINALFDTTAILDGEHYWWKLIILFGIGLVLYIASLEVFKRKDLPL</sequence>
<dbReference type="PANTHER" id="PTHR37305:SF2">
    <property type="entry name" value="BACITRACIN TRANSPORT PERMEASE PROTEIN BCRB"/>
    <property type="match status" value="1"/>
</dbReference>
<evidence type="ECO:0000256" key="1">
    <source>
        <dbReference type="SAM" id="Phobius"/>
    </source>
</evidence>
<feature type="transmembrane region" description="Helical" evidence="1">
    <location>
        <begin position="71"/>
        <end position="92"/>
    </location>
</feature>